<reference evidence="8 9" key="1">
    <citation type="submission" date="2014-11" db="EMBL/GenBank/DDBJ databases">
        <title>Complete Genome Sequence of Pseudoalteromonas sp. Strain OCN003 Isolated from Kaneohe Bay, Oahu, Hawaii.</title>
        <authorList>
            <person name="Beurmann S."/>
            <person name="Videau P."/>
            <person name="Ushijima B."/>
            <person name="Smith A.M."/>
            <person name="Aeby G.S."/>
            <person name="Callahan S.M."/>
            <person name="Belcaid M."/>
        </authorList>
    </citation>
    <scope>NUCLEOTIDE SEQUENCE [LARGE SCALE GENOMIC DNA]</scope>
    <source>
        <strain evidence="8 9">OCN003</strain>
    </source>
</reference>
<evidence type="ECO:0000256" key="4">
    <source>
        <dbReference type="ARBA" id="ARBA00022989"/>
    </source>
</evidence>
<feature type="transmembrane region" description="Helical" evidence="6">
    <location>
        <begin position="795"/>
        <end position="816"/>
    </location>
</feature>
<dbReference type="Pfam" id="PF02687">
    <property type="entry name" value="FtsX"/>
    <property type="match status" value="2"/>
</dbReference>
<protein>
    <submittedName>
        <fullName evidence="8">Cell division protein FtsX</fullName>
    </submittedName>
</protein>
<evidence type="ECO:0000256" key="5">
    <source>
        <dbReference type="ARBA" id="ARBA00023136"/>
    </source>
</evidence>
<evidence type="ECO:0000259" key="7">
    <source>
        <dbReference type="Pfam" id="PF02687"/>
    </source>
</evidence>
<dbReference type="GO" id="GO:0005886">
    <property type="term" value="C:plasma membrane"/>
    <property type="evidence" value="ECO:0007669"/>
    <property type="project" value="UniProtKB-SubCell"/>
</dbReference>
<feature type="transmembrane region" description="Helical" evidence="6">
    <location>
        <begin position="467"/>
        <end position="486"/>
    </location>
</feature>
<evidence type="ECO:0000313" key="8">
    <source>
        <dbReference type="EMBL" id="AIY65765.1"/>
    </source>
</evidence>
<proteinExistence type="predicted"/>
<feature type="domain" description="ABC3 transporter permease C-terminal" evidence="7">
    <location>
        <begin position="710"/>
        <end position="822"/>
    </location>
</feature>
<feature type="transmembrane region" description="Helical" evidence="6">
    <location>
        <begin position="345"/>
        <end position="369"/>
    </location>
</feature>
<feature type="transmembrane region" description="Helical" evidence="6">
    <location>
        <begin position="704"/>
        <end position="724"/>
    </location>
</feature>
<evidence type="ECO:0000256" key="6">
    <source>
        <dbReference type="SAM" id="Phobius"/>
    </source>
</evidence>
<dbReference type="KEGG" id="pseo:OM33_11890"/>
<keyword evidence="9" id="KW-1185">Reference proteome</keyword>
<keyword evidence="8" id="KW-0132">Cell division</keyword>
<dbReference type="InterPro" id="IPR038766">
    <property type="entry name" value="Membrane_comp_ABC_pdt"/>
</dbReference>
<comment type="subcellular location">
    <subcellularLocation>
        <location evidence="1">Cell membrane</location>
        <topology evidence="1">Multi-pass membrane protein</topology>
    </subcellularLocation>
</comment>
<feature type="transmembrane region" description="Helical" evidence="6">
    <location>
        <begin position="302"/>
        <end position="325"/>
    </location>
</feature>
<dbReference type="PANTHER" id="PTHR30287">
    <property type="entry name" value="MEMBRANE COMPONENT OF PREDICTED ABC SUPERFAMILY METABOLITE UPTAKE TRANSPORTER"/>
    <property type="match status" value="1"/>
</dbReference>
<dbReference type="Proteomes" id="UP000030341">
    <property type="component" value="Chromosome 1"/>
</dbReference>
<name>A0A0A7EGE5_9GAMM</name>
<dbReference type="InterPro" id="IPR003838">
    <property type="entry name" value="ABC3_permease_C"/>
</dbReference>
<keyword evidence="2" id="KW-1003">Cell membrane</keyword>
<dbReference type="OrthoDB" id="5292592at2"/>
<gene>
    <name evidence="8" type="ORF">OM33_11890</name>
</gene>
<feature type="transmembrane region" description="Helical" evidence="6">
    <location>
        <begin position="21"/>
        <end position="39"/>
    </location>
</feature>
<feature type="transmembrane region" description="Helical" evidence="6">
    <location>
        <begin position="255"/>
        <end position="275"/>
    </location>
</feature>
<dbReference type="STRING" id="1348114.OM33_11890"/>
<dbReference type="EMBL" id="CP009888">
    <property type="protein sequence ID" value="AIY65765.1"/>
    <property type="molecule type" value="Genomic_DNA"/>
</dbReference>
<evidence type="ECO:0000256" key="3">
    <source>
        <dbReference type="ARBA" id="ARBA00022692"/>
    </source>
</evidence>
<dbReference type="PANTHER" id="PTHR30287:SF1">
    <property type="entry name" value="INNER MEMBRANE PROTEIN"/>
    <property type="match status" value="1"/>
</dbReference>
<evidence type="ECO:0000256" key="1">
    <source>
        <dbReference type="ARBA" id="ARBA00004651"/>
    </source>
</evidence>
<feature type="domain" description="ABC3 transporter permease C-terminal" evidence="7">
    <location>
        <begin position="259"/>
        <end position="372"/>
    </location>
</feature>
<accession>A0A0A7EGE5</accession>
<dbReference type="AlphaFoldDB" id="A0A0A7EGE5"/>
<evidence type="ECO:0000313" key="9">
    <source>
        <dbReference type="Proteomes" id="UP000030341"/>
    </source>
</evidence>
<sequence>MWAKLAFKLFRQELKRGELNIILLAIALAVMTVMTLSSITDRIGLSINQKSSEFIAADRGLQSNHKLPEEFLTKAIDDGLRTATWYGFDSMLFAKDEMQIAYIKATDEGYPLKGQLKLKDSFDGEEYVTDAHPEPGNIWLSDTVFYSLNIEVGDEVEIGEAIFVAEKILAEEPDAPFAIFSSSRRVLMNIADVEKTQVIQPGSRVSYRYLYAGTEQQLDDYYAWLKPQLLENQRWYGVKDRQGPVSDSVNRAERFLLLAGLLGIMLAAVAIAVSARRYCERQYDPVAMMKTLGGSRVTIRNIYIIHLLLVTLFSVAIGLLFGFVLQVVAIDLLSEKMGKALPAASFWPMALATFTGVICAVMFSLKPLMDLFDIPPMRVLRRNLGDSLKVSKLHLLLATLTVFALMCLFSRSIMIAGIMFVSCALLAAMLFGLSRLLFTSSRKLGLKPGNSWSLAIASLQKRANANAVQVISFALAIKLILFLVVMKNDLIADWQSQLPENAPNGFLVNISEYERTDIANFLAENNIQQTDFYAVVRGRVNSINGELVARSVSAEENEKRDEEARSGVGRELNLTWRDTLPNHNTIVKGEWLNPEENELSMEESMAERLGVDIGDELEFLIGSQRFSAKITSLREVNWSTMQPNFFIILSPKVLSQFPATYISAVSTPTESKRALQQLVRNHPSVSIIDVDSMIKQVRSTIDQVATAISFVLVIVVICGALVLVSQVQASLHDRMQEVVILRTLGAKATLIKNAVLYEFVLLGLFAGIAAALFSDVALLIVQYRMFEQLGNLHPAMWVYGPVVGAIFVALLGYGLVAKTLRKNTQGLVRAL</sequence>
<feature type="transmembrane region" description="Helical" evidence="6">
    <location>
        <begin position="390"/>
        <end position="409"/>
    </location>
</feature>
<feature type="transmembrane region" description="Helical" evidence="6">
    <location>
        <begin position="759"/>
        <end position="783"/>
    </location>
</feature>
<evidence type="ECO:0000256" key="2">
    <source>
        <dbReference type="ARBA" id="ARBA00022475"/>
    </source>
</evidence>
<dbReference type="RefSeq" id="WP_038641984.1">
    <property type="nucleotide sequence ID" value="NZ_CP009888.1"/>
</dbReference>
<organism evidence="8 9">
    <name type="scientific">Pseudoalteromonas piratica</name>
    <dbReference type="NCBI Taxonomy" id="1348114"/>
    <lineage>
        <taxon>Bacteria</taxon>
        <taxon>Pseudomonadati</taxon>
        <taxon>Pseudomonadota</taxon>
        <taxon>Gammaproteobacteria</taxon>
        <taxon>Alteromonadales</taxon>
        <taxon>Pseudoalteromonadaceae</taxon>
        <taxon>Pseudoalteromonas</taxon>
    </lineage>
</organism>
<keyword evidence="8" id="KW-0131">Cell cycle</keyword>
<keyword evidence="5 6" id="KW-0472">Membrane</keyword>
<keyword evidence="3 6" id="KW-0812">Transmembrane</keyword>
<keyword evidence="4 6" id="KW-1133">Transmembrane helix</keyword>
<dbReference type="eggNOG" id="COG3127">
    <property type="taxonomic scope" value="Bacteria"/>
</dbReference>
<dbReference type="GO" id="GO:0051301">
    <property type="term" value="P:cell division"/>
    <property type="evidence" value="ECO:0007669"/>
    <property type="project" value="UniProtKB-KW"/>
</dbReference>
<dbReference type="HOGENOM" id="CLU_009475_2_0_6"/>
<feature type="transmembrane region" description="Helical" evidence="6">
    <location>
        <begin position="415"/>
        <end position="438"/>
    </location>
</feature>